<reference evidence="1 2" key="1">
    <citation type="submission" date="2023-12" db="EMBL/GenBank/DDBJ databases">
        <title>A high-quality genome assembly for Dillenia turbinata (Dilleniales).</title>
        <authorList>
            <person name="Chanderbali A."/>
        </authorList>
    </citation>
    <scope>NUCLEOTIDE SEQUENCE [LARGE SCALE GENOMIC DNA]</scope>
    <source>
        <strain evidence="1">LSX21</strain>
        <tissue evidence="1">Leaf</tissue>
    </source>
</reference>
<accession>A0AAN8VBC8</accession>
<keyword evidence="2" id="KW-1185">Reference proteome</keyword>
<proteinExistence type="predicted"/>
<sequence length="74" mass="7582">MACALELVKREKDNGTLSNVRRGAVVMCASGGGNAACRGPAVASIYIPFKNKRGEKGMAIPICLAPTCNGVICG</sequence>
<evidence type="ECO:0000313" key="2">
    <source>
        <dbReference type="Proteomes" id="UP001370490"/>
    </source>
</evidence>
<comment type="caution">
    <text evidence="1">The sequence shown here is derived from an EMBL/GenBank/DDBJ whole genome shotgun (WGS) entry which is preliminary data.</text>
</comment>
<name>A0AAN8VBC8_9MAGN</name>
<gene>
    <name evidence="1" type="ORF">RJ641_007946</name>
</gene>
<protein>
    <submittedName>
        <fullName evidence="1">Uncharacterized protein</fullName>
    </submittedName>
</protein>
<dbReference type="AlphaFoldDB" id="A0AAN8VBC8"/>
<organism evidence="1 2">
    <name type="scientific">Dillenia turbinata</name>
    <dbReference type="NCBI Taxonomy" id="194707"/>
    <lineage>
        <taxon>Eukaryota</taxon>
        <taxon>Viridiplantae</taxon>
        <taxon>Streptophyta</taxon>
        <taxon>Embryophyta</taxon>
        <taxon>Tracheophyta</taxon>
        <taxon>Spermatophyta</taxon>
        <taxon>Magnoliopsida</taxon>
        <taxon>eudicotyledons</taxon>
        <taxon>Gunneridae</taxon>
        <taxon>Pentapetalae</taxon>
        <taxon>Dilleniales</taxon>
        <taxon>Dilleniaceae</taxon>
        <taxon>Dillenia</taxon>
    </lineage>
</organism>
<dbReference type="Proteomes" id="UP001370490">
    <property type="component" value="Unassembled WGS sequence"/>
</dbReference>
<evidence type="ECO:0000313" key="1">
    <source>
        <dbReference type="EMBL" id="KAK6926227.1"/>
    </source>
</evidence>
<dbReference type="EMBL" id="JBAMMX010000015">
    <property type="protein sequence ID" value="KAK6926227.1"/>
    <property type="molecule type" value="Genomic_DNA"/>
</dbReference>